<gene>
    <name evidence="2" type="ORF">GALL_423580</name>
</gene>
<feature type="compositionally biased region" description="Basic and acidic residues" evidence="1">
    <location>
        <begin position="209"/>
        <end position="219"/>
    </location>
</feature>
<evidence type="ECO:0000313" key="2">
    <source>
        <dbReference type="EMBL" id="OIQ75965.1"/>
    </source>
</evidence>
<dbReference type="EMBL" id="MLJW01002002">
    <property type="protein sequence ID" value="OIQ75965.1"/>
    <property type="molecule type" value="Genomic_DNA"/>
</dbReference>
<feature type="region of interest" description="Disordered" evidence="1">
    <location>
        <begin position="1"/>
        <end position="27"/>
    </location>
</feature>
<evidence type="ECO:0000256" key="1">
    <source>
        <dbReference type="SAM" id="MobiDB-lite"/>
    </source>
</evidence>
<protein>
    <submittedName>
        <fullName evidence="2">Uncharacterized protein</fullName>
    </submittedName>
</protein>
<name>A0A1J5QIY0_9ZZZZ</name>
<organism evidence="2">
    <name type="scientific">mine drainage metagenome</name>
    <dbReference type="NCBI Taxonomy" id="410659"/>
    <lineage>
        <taxon>unclassified sequences</taxon>
        <taxon>metagenomes</taxon>
        <taxon>ecological metagenomes</taxon>
    </lineage>
</organism>
<comment type="caution">
    <text evidence="2">The sequence shown here is derived from an EMBL/GenBank/DDBJ whole genome shotgun (WGS) entry which is preliminary data.</text>
</comment>
<accession>A0A1J5QIY0</accession>
<feature type="compositionally biased region" description="Basic and acidic residues" evidence="1">
    <location>
        <begin position="1"/>
        <end position="14"/>
    </location>
</feature>
<sequence>MRPDETERIPEGDHPGSGQHAEQCGHTERATRQIHVAVAQQIPRTDPGNENRTGHIARDTGVHELGLRIRVEDQRAKVGEFHAHGDGVERRALRILHEAVGNQNPQSGQVRTDRDEVSHQQVLSFGQSLPTEHHHADEGGLHEEGHQTLDCQRCAENIAHETRVERPVGAKLELHGEACCHTENEVNQKKLAPELGHLAIDDLAGGDVDGLHGNDHETDAQGEGNE</sequence>
<reference evidence="2" key="1">
    <citation type="submission" date="2016-10" db="EMBL/GenBank/DDBJ databases">
        <title>Sequence of Gallionella enrichment culture.</title>
        <authorList>
            <person name="Poehlein A."/>
            <person name="Muehling M."/>
            <person name="Daniel R."/>
        </authorList>
    </citation>
    <scope>NUCLEOTIDE SEQUENCE</scope>
</reference>
<proteinExistence type="predicted"/>
<feature type="region of interest" description="Disordered" evidence="1">
    <location>
        <begin position="205"/>
        <end position="226"/>
    </location>
</feature>
<dbReference type="AlphaFoldDB" id="A0A1J5QIY0"/>